<evidence type="ECO:0008006" key="3">
    <source>
        <dbReference type="Google" id="ProtNLM"/>
    </source>
</evidence>
<reference evidence="1 2" key="1">
    <citation type="submission" date="2011-06" db="EMBL/GenBank/DDBJ databases">
        <title>The draft genome of Thiocapsa marina 5811.</title>
        <authorList>
            <consortium name="US DOE Joint Genome Institute (JGI-PGF)"/>
            <person name="Lucas S."/>
            <person name="Han J."/>
            <person name="Cheng J.-F."/>
            <person name="Goodwin L."/>
            <person name="Pitluck S."/>
            <person name="Peters L."/>
            <person name="Land M.L."/>
            <person name="Hauser L."/>
            <person name="Vogl K."/>
            <person name="Liu Z."/>
            <person name="Imhoff J."/>
            <person name="Thiel V."/>
            <person name="Frigaard N.-U."/>
            <person name="Bryant D."/>
            <person name="Woyke T.J."/>
        </authorList>
    </citation>
    <scope>NUCLEOTIDE SEQUENCE [LARGE SCALE GENOMIC DNA]</scope>
    <source>
        <strain evidence="1 2">5811</strain>
    </source>
</reference>
<gene>
    <name evidence="1" type="ORF">ThimaDRAFT_0210</name>
</gene>
<keyword evidence="2" id="KW-1185">Reference proteome</keyword>
<proteinExistence type="predicted"/>
<protein>
    <recommendedName>
        <fullName evidence="3">YokE-like PH domain-containing protein</fullName>
    </recommendedName>
</protein>
<evidence type="ECO:0000313" key="2">
    <source>
        <dbReference type="Proteomes" id="UP000005459"/>
    </source>
</evidence>
<dbReference type="RefSeq" id="WP_007191088.1">
    <property type="nucleotide sequence ID" value="NZ_AFWV01000001.1"/>
</dbReference>
<dbReference type="EMBL" id="AFWV01000001">
    <property type="protein sequence ID" value="EGV20432.1"/>
    <property type="molecule type" value="Genomic_DNA"/>
</dbReference>
<dbReference type="eggNOG" id="ENOG5031MB4">
    <property type="taxonomic scope" value="Bacteria"/>
</dbReference>
<organism evidence="1 2">
    <name type="scientific">Thiocapsa marina 5811</name>
    <dbReference type="NCBI Taxonomy" id="768671"/>
    <lineage>
        <taxon>Bacteria</taxon>
        <taxon>Pseudomonadati</taxon>
        <taxon>Pseudomonadota</taxon>
        <taxon>Gammaproteobacteria</taxon>
        <taxon>Chromatiales</taxon>
        <taxon>Chromatiaceae</taxon>
        <taxon>Thiocapsa</taxon>
    </lineage>
</organism>
<dbReference type="AlphaFoldDB" id="F9U5K9"/>
<evidence type="ECO:0000313" key="1">
    <source>
        <dbReference type="EMBL" id="EGV20432.1"/>
    </source>
</evidence>
<dbReference type="OrthoDB" id="9255612at2"/>
<sequence length="154" mass="17109">MNKTFLYRLLGFGAIPKKILPVLQEEGVVVCDEGIGGRLVTKNVKGPGKRYIRRSEGFSGCLVITKKRILCFTYAKRQINIGVDDPRVSALYFDVPDSGILLVSFESSVFRDKWDGVIEFKFKTEKARQFGDALKCIGARQGTAAEAKSRIDGL</sequence>
<dbReference type="Proteomes" id="UP000005459">
    <property type="component" value="Unassembled WGS sequence"/>
</dbReference>
<name>F9U5K9_9GAMM</name>
<accession>F9U5K9</accession>